<dbReference type="HOGENOM" id="CLU_066679_1_0_1"/>
<dbReference type="AlphaFoldDB" id="A0A0C3G526"/>
<proteinExistence type="predicted"/>
<protein>
    <submittedName>
        <fullName evidence="1">Uncharacterized protein</fullName>
    </submittedName>
</protein>
<sequence length="270" mass="29766">MPSMNRLYVDLIYEGSDKFANYDPPSGPLDVGTYGVVTRDGNFLPHGNIYSDKFKASYKPDVAILAPVKRANEECIKFQSSYVRSLQAAVKAKAYASSPIGVALEGSYELSKRAAAALIMHNAIVTEIPQESHENIARIMEHEELQEKVVVEKAYACDAYYYFVRKASMAGMKVNFSLGADAYADGKVGGGWTSEGDGGVARFSGRAGGPHVYFPIYSLKCLNNQRFFSKNVPAIRFRTGAIPSEPLVNFELPWDILDDEGDEMLDTEEN</sequence>
<dbReference type="EMBL" id="KN832971">
    <property type="protein sequence ID" value="KIM91365.1"/>
    <property type="molecule type" value="Genomic_DNA"/>
</dbReference>
<gene>
    <name evidence="1" type="ORF">PILCRDRAFT_810638</name>
</gene>
<dbReference type="Proteomes" id="UP000054166">
    <property type="component" value="Unassembled WGS sequence"/>
</dbReference>
<evidence type="ECO:0000313" key="1">
    <source>
        <dbReference type="EMBL" id="KIM91365.1"/>
    </source>
</evidence>
<dbReference type="OrthoDB" id="3255261at2759"/>
<accession>A0A0C3G526</accession>
<name>A0A0C3G526_PILCF</name>
<organism evidence="1 2">
    <name type="scientific">Piloderma croceum (strain F 1598)</name>
    <dbReference type="NCBI Taxonomy" id="765440"/>
    <lineage>
        <taxon>Eukaryota</taxon>
        <taxon>Fungi</taxon>
        <taxon>Dikarya</taxon>
        <taxon>Basidiomycota</taxon>
        <taxon>Agaricomycotina</taxon>
        <taxon>Agaricomycetes</taxon>
        <taxon>Agaricomycetidae</taxon>
        <taxon>Atheliales</taxon>
        <taxon>Atheliaceae</taxon>
        <taxon>Piloderma</taxon>
    </lineage>
</organism>
<dbReference type="STRING" id="765440.A0A0C3G526"/>
<keyword evidence="2" id="KW-1185">Reference proteome</keyword>
<dbReference type="InParanoid" id="A0A0C3G526"/>
<reference evidence="1 2" key="1">
    <citation type="submission" date="2014-04" db="EMBL/GenBank/DDBJ databases">
        <authorList>
            <consortium name="DOE Joint Genome Institute"/>
            <person name="Kuo A."/>
            <person name="Tarkka M."/>
            <person name="Buscot F."/>
            <person name="Kohler A."/>
            <person name="Nagy L.G."/>
            <person name="Floudas D."/>
            <person name="Copeland A."/>
            <person name="Barry K.W."/>
            <person name="Cichocki N."/>
            <person name="Veneault-Fourrey C."/>
            <person name="LaButti K."/>
            <person name="Lindquist E.A."/>
            <person name="Lipzen A."/>
            <person name="Lundell T."/>
            <person name="Morin E."/>
            <person name="Murat C."/>
            <person name="Sun H."/>
            <person name="Tunlid A."/>
            <person name="Henrissat B."/>
            <person name="Grigoriev I.V."/>
            <person name="Hibbett D.S."/>
            <person name="Martin F."/>
            <person name="Nordberg H.P."/>
            <person name="Cantor M.N."/>
            <person name="Hua S.X."/>
        </authorList>
    </citation>
    <scope>NUCLEOTIDE SEQUENCE [LARGE SCALE GENOMIC DNA]</scope>
    <source>
        <strain evidence="1 2">F 1598</strain>
    </source>
</reference>
<reference evidence="2" key="2">
    <citation type="submission" date="2015-01" db="EMBL/GenBank/DDBJ databases">
        <title>Evolutionary Origins and Diversification of the Mycorrhizal Mutualists.</title>
        <authorList>
            <consortium name="DOE Joint Genome Institute"/>
            <consortium name="Mycorrhizal Genomics Consortium"/>
            <person name="Kohler A."/>
            <person name="Kuo A."/>
            <person name="Nagy L.G."/>
            <person name="Floudas D."/>
            <person name="Copeland A."/>
            <person name="Barry K.W."/>
            <person name="Cichocki N."/>
            <person name="Veneault-Fourrey C."/>
            <person name="LaButti K."/>
            <person name="Lindquist E.A."/>
            <person name="Lipzen A."/>
            <person name="Lundell T."/>
            <person name="Morin E."/>
            <person name="Murat C."/>
            <person name="Riley R."/>
            <person name="Ohm R."/>
            <person name="Sun H."/>
            <person name="Tunlid A."/>
            <person name="Henrissat B."/>
            <person name="Grigoriev I.V."/>
            <person name="Hibbett D.S."/>
            <person name="Martin F."/>
        </authorList>
    </citation>
    <scope>NUCLEOTIDE SEQUENCE [LARGE SCALE GENOMIC DNA]</scope>
    <source>
        <strain evidence="2">F 1598</strain>
    </source>
</reference>
<evidence type="ECO:0000313" key="2">
    <source>
        <dbReference type="Proteomes" id="UP000054166"/>
    </source>
</evidence>